<dbReference type="InterPro" id="IPR036291">
    <property type="entry name" value="NAD(P)-bd_dom_sf"/>
</dbReference>
<proteinExistence type="inferred from homology"/>
<dbReference type="OrthoDB" id="9775296at2"/>
<dbReference type="GO" id="GO:0016491">
    <property type="term" value="F:oxidoreductase activity"/>
    <property type="evidence" value="ECO:0007669"/>
    <property type="project" value="UniProtKB-KW"/>
</dbReference>
<dbReference type="GO" id="GO:0016020">
    <property type="term" value="C:membrane"/>
    <property type="evidence" value="ECO:0007669"/>
    <property type="project" value="TreeGrafter"/>
</dbReference>
<dbReference type="Proteomes" id="UP000245021">
    <property type="component" value="Unassembled WGS sequence"/>
</dbReference>
<name>A0A2R5HH54_9LACT</name>
<dbReference type="PRINTS" id="PR00081">
    <property type="entry name" value="GDHRDH"/>
</dbReference>
<keyword evidence="4" id="KW-1185">Reference proteome</keyword>
<dbReference type="AlphaFoldDB" id="A0A2R5HH54"/>
<dbReference type="PANTHER" id="PTHR44196:SF2">
    <property type="entry name" value="SHORT-CHAIN DEHYDROGENASE-RELATED"/>
    <property type="match status" value="1"/>
</dbReference>
<dbReference type="InterPro" id="IPR002347">
    <property type="entry name" value="SDR_fam"/>
</dbReference>
<evidence type="ECO:0000256" key="2">
    <source>
        <dbReference type="ARBA" id="ARBA00023002"/>
    </source>
</evidence>
<dbReference type="SUPFAM" id="SSF51735">
    <property type="entry name" value="NAD(P)-binding Rossmann-fold domains"/>
    <property type="match status" value="1"/>
</dbReference>
<sequence length="247" mass="27198">MEYTLITGASSGIGLALARIFARKKENLILVSSRPERLEKAKSELEKGPHGELLTLAYDLSQSENCQLLFDEIQAKNIFVSTLINNAGFGLAGGIDEIDLLEKQELVHLNVEATSLLCKLFIKEMYQKGRGNILNLASTGAFQPGPYTASYFASKAFVLNYSLGIRYEAKAHGVNVSCLCPGATKTDFFKREGKKAPAGAMSAEAVAHYAYRKMMKGKAVIVPGFQNQLIRYLPRTLKMHQVAKMKQ</sequence>
<dbReference type="PANTHER" id="PTHR44196">
    <property type="entry name" value="DEHYDROGENASE/REDUCTASE SDR FAMILY MEMBER 7B"/>
    <property type="match status" value="1"/>
</dbReference>
<evidence type="ECO:0000256" key="1">
    <source>
        <dbReference type="ARBA" id="ARBA00006484"/>
    </source>
</evidence>
<accession>A0A2R5HH54</accession>
<evidence type="ECO:0000313" key="4">
    <source>
        <dbReference type="Proteomes" id="UP000245021"/>
    </source>
</evidence>
<protein>
    <submittedName>
        <fullName evidence="3">Short chain dehydrogenase</fullName>
    </submittedName>
</protein>
<dbReference type="PIRSF" id="PIRSF000126">
    <property type="entry name" value="11-beta-HSD1"/>
    <property type="match status" value="1"/>
</dbReference>
<evidence type="ECO:0000313" key="3">
    <source>
        <dbReference type="EMBL" id="GBG97397.1"/>
    </source>
</evidence>
<dbReference type="Pfam" id="PF00106">
    <property type="entry name" value="adh_short"/>
    <property type="match status" value="1"/>
</dbReference>
<dbReference type="EMBL" id="BFFO01000011">
    <property type="protein sequence ID" value="GBG97397.1"/>
    <property type="molecule type" value="Genomic_DNA"/>
</dbReference>
<keyword evidence="2" id="KW-0560">Oxidoreductase</keyword>
<organism evidence="3 4">
    <name type="scientific">Lactococcus termiticola</name>
    <dbReference type="NCBI Taxonomy" id="2169526"/>
    <lineage>
        <taxon>Bacteria</taxon>
        <taxon>Bacillati</taxon>
        <taxon>Bacillota</taxon>
        <taxon>Bacilli</taxon>
        <taxon>Lactobacillales</taxon>
        <taxon>Streptococcaceae</taxon>
        <taxon>Lactococcus</taxon>
    </lineage>
</organism>
<gene>
    <name evidence="3" type="ORF">NtB2_01537</name>
</gene>
<dbReference type="RefSeq" id="WP_109246354.1">
    <property type="nucleotide sequence ID" value="NZ_BFFO01000011.1"/>
</dbReference>
<comment type="similarity">
    <text evidence="1">Belongs to the short-chain dehydrogenases/reductases (SDR) family.</text>
</comment>
<dbReference type="CDD" id="cd05233">
    <property type="entry name" value="SDR_c"/>
    <property type="match status" value="1"/>
</dbReference>
<reference evidence="3 4" key="1">
    <citation type="journal article" date="2018" name="Genome Announc.">
        <title>Draft Genome Sequence of Lactococcus sp. Strain NtB2 (JCM 32569), Isolated from the Gut of the Higher Termite Nasutitermes takasagoensis.</title>
        <authorList>
            <person name="Noda S."/>
            <person name="Aihara C."/>
            <person name="Yuki M."/>
            <person name="Ohkuma M."/>
        </authorList>
    </citation>
    <scope>NUCLEOTIDE SEQUENCE [LARGE SCALE GENOMIC DNA]</scope>
    <source>
        <strain evidence="3 4">NtB2</strain>
    </source>
</reference>
<dbReference type="Gene3D" id="3.40.50.720">
    <property type="entry name" value="NAD(P)-binding Rossmann-like Domain"/>
    <property type="match status" value="1"/>
</dbReference>
<comment type="caution">
    <text evidence="3">The sequence shown here is derived from an EMBL/GenBank/DDBJ whole genome shotgun (WGS) entry which is preliminary data.</text>
</comment>